<dbReference type="RefSeq" id="WP_379482635.1">
    <property type="nucleotide sequence ID" value="NZ_JBHMCF010000003.1"/>
</dbReference>
<evidence type="ECO:0000256" key="2">
    <source>
        <dbReference type="ARBA" id="ARBA00023315"/>
    </source>
</evidence>
<keyword evidence="5" id="KW-1185">Reference proteome</keyword>
<dbReference type="Proteomes" id="UP001589568">
    <property type="component" value="Unassembled WGS sequence"/>
</dbReference>
<evidence type="ECO:0000259" key="3">
    <source>
        <dbReference type="PROSITE" id="PS51186"/>
    </source>
</evidence>
<dbReference type="EMBL" id="JBHMCF010000003">
    <property type="protein sequence ID" value="MFB9468755.1"/>
    <property type="molecule type" value="Genomic_DNA"/>
</dbReference>
<feature type="domain" description="N-acetyltransferase" evidence="3">
    <location>
        <begin position="140"/>
        <end position="296"/>
    </location>
</feature>
<dbReference type="Gene3D" id="3.40.630.30">
    <property type="match status" value="1"/>
</dbReference>
<proteinExistence type="predicted"/>
<protein>
    <submittedName>
        <fullName evidence="4">GNAT family N-acetyltransferase</fullName>
        <ecNumber evidence="4">2.3.-.-</ecNumber>
    </submittedName>
</protein>
<gene>
    <name evidence="4" type="ORF">ACFFR3_04515</name>
</gene>
<keyword evidence="2 4" id="KW-0012">Acyltransferase</keyword>
<dbReference type="PANTHER" id="PTHR43877">
    <property type="entry name" value="AMINOALKYLPHOSPHONATE N-ACETYLTRANSFERASE-RELATED-RELATED"/>
    <property type="match status" value="1"/>
</dbReference>
<dbReference type="InterPro" id="IPR016181">
    <property type="entry name" value="Acyl_CoA_acyltransferase"/>
</dbReference>
<dbReference type="PROSITE" id="PS51186">
    <property type="entry name" value="GNAT"/>
    <property type="match status" value="1"/>
</dbReference>
<dbReference type="InterPro" id="IPR050832">
    <property type="entry name" value="Bact_Acetyltransf"/>
</dbReference>
<evidence type="ECO:0000256" key="1">
    <source>
        <dbReference type="ARBA" id="ARBA00022679"/>
    </source>
</evidence>
<evidence type="ECO:0000313" key="5">
    <source>
        <dbReference type="Proteomes" id="UP001589568"/>
    </source>
</evidence>
<evidence type="ECO:0000313" key="4">
    <source>
        <dbReference type="EMBL" id="MFB9468755.1"/>
    </source>
</evidence>
<dbReference type="PANTHER" id="PTHR43877:SF1">
    <property type="entry name" value="ACETYLTRANSFERASE"/>
    <property type="match status" value="1"/>
</dbReference>
<dbReference type="GO" id="GO:0016746">
    <property type="term" value="F:acyltransferase activity"/>
    <property type="evidence" value="ECO:0007669"/>
    <property type="project" value="UniProtKB-KW"/>
</dbReference>
<dbReference type="Pfam" id="PF00583">
    <property type="entry name" value="Acetyltransf_1"/>
    <property type="match status" value="1"/>
</dbReference>
<reference evidence="4 5" key="1">
    <citation type="submission" date="2024-09" db="EMBL/GenBank/DDBJ databases">
        <authorList>
            <person name="Sun Q."/>
            <person name="Mori K."/>
        </authorList>
    </citation>
    <scope>NUCLEOTIDE SEQUENCE [LARGE SCALE GENOMIC DNA]</scope>
    <source>
        <strain evidence="4 5">JCM 3324</strain>
    </source>
</reference>
<dbReference type="EC" id="2.3.-.-" evidence="4"/>
<name>A0ABV5NEN2_9ACTN</name>
<dbReference type="SUPFAM" id="SSF55729">
    <property type="entry name" value="Acyl-CoA N-acyltransferases (Nat)"/>
    <property type="match status" value="1"/>
</dbReference>
<dbReference type="CDD" id="cd04301">
    <property type="entry name" value="NAT_SF"/>
    <property type="match status" value="1"/>
</dbReference>
<accession>A0ABV5NEN2</accession>
<keyword evidence="1 4" id="KW-0808">Transferase</keyword>
<comment type="caution">
    <text evidence="4">The sequence shown here is derived from an EMBL/GenBank/DDBJ whole genome shotgun (WGS) entry which is preliminary data.</text>
</comment>
<organism evidence="4 5">
    <name type="scientific">Nonomuraea salmonea</name>
    <dbReference type="NCBI Taxonomy" id="46181"/>
    <lineage>
        <taxon>Bacteria</taxon>
        <taxon>Bacillati</taxon>
        <taxon>Actinomycetota</taxon>
        <taxon>Actinomycetes</taxon>
        <taxon>Streptosporangiales</taxon>
        <taxon>Streptosporangiaceae</taxon>
        <taxon>Nonomuraea</taxon>
    </lineage>
</organism>
<dbReference type="InterPro" id="IPR000182">
    <property type="entry name" value="GNAT_dom"/>
</dbReference>
<sequence length="296" mass="32292">MDDDPIKGHEARVRAVDPLVADQGTLVVRERDVPLEVPGGVGLTNVDRLDPGSLQAAWSPLVVHRLRARVSGPDPEAALGALIDRWLALPRDDEPEQALSVVWPSRDTVPVRALARRGFAPTVAVSVHRLRPHDAPASPVKVRTAGPDDVDVVADMYERLAAYDAQFGWVTPRATTSVRIRESVAGEVLPLEWCWLAEVDGRPAGCLIVEPPARARWISGWVHDAPVAYVGVMYVEPELRGRGIGAALTEVAHAHAAAEGVSSLLLHHALPNPLSTPFWARRGYRPLLTQWIRHLT</sequence>